<protein>
    <recommendedName>
        <fullName evidence="2">JmjC domain-containing protein</fullName>
    </recommendedName>
</protein>
<dbReference type="AlphaFoldDB" id="A0A1B8AEV8"/>
<feature type="domain" description="JmjC" evidence="2">
    <location>
        <begin position="237"/>
        <end position="393"/>
    </location>
</feature>
<evidence type="ECO:0000256" key="1">
    <source>
        <dbReference type="SAM" id="MobiDB-lite"/>
    </source>
</evidence>
<evidence type="ECO:0000313" key="4">
    <source>
        <dbReference type="Proteomes" id="UP000091967"/>
    </source>
</evidence>
<feature type="region of interest" description="Disordered" evidence="1">
    <location>
        <begin position="426"/>
        <end position="445"/>
    </location>
</feature>
<name>A0A1B8AEV8_FUSPO</name>
<dbReference type="SUPFAM" id="SSF51197">
    <property type="entry name" value="Clavaminate synthase-like"/>
    <property type="match status" value="1"/>
</dbReference>
<dbReference type="InterPro" id="IPR003347">
    <property type="entry name" value="JmjC_dom"/>
</dbReference>
<comment type="caution">
    <text evidence="3">The sequence shown here is derived from an EMBL/GenBank/DDBJ whole genome shotgun (WGS) entry which is preliminary data.</text>
</comment>
<dbReference type="PROSITE" id="PS51184">
    <property type="entry name" value="JMJC"/>
    <property type="match status" value="1"/>
</dbReference>
<dbReference type="Proteomes" id="UP000091967">
    <property type="component" value="Unassembled WGS sequence"/>
</dbReference>
<gene>
    <name evidence="3" type="ORF">FPOA_10746</name>
</gene>
<evidence type="ECO:0000313" key="3">
    <source>
        <dbReference type="EMBL" id="OBS19021.1"/>
    </source>
</evidence>
<accession>A0A1B8AEV8</accession>
<dbReference type="STRING" id="36050.A0A1B8AEV8"/>
<keyword evidence="4" id="KW-1185">Reference proteome</keyword>
<evidence type="ECO:0000259" key="2">
    <source>
        <dbReference type="PROSITE" id="PS51184"/>
    </source>
</evidence>
<sequence>MTSDELSRLTSKLSYNPEKRLATLRRIRDIVLSQQQKHENHQQQQQNTGQWLRFHSFFDRESELYREKIAYLVTTGYVETDDDQAWVDFLCLARGAASLRALSDEQWSREVIRETDAWLRANPIENTHRHTAARDALLILERATPPSQDEAIFCSDKEAGTLVDSNTILVVRDQQPLPWGGRPIDGLFKKHLSKWPEHKKIRVHILDLPIDGSIARRKTVREVTEKIIHGNPADQRWNILDLQSPDTVPRPQFLNAQQNCSLLDCFPTHNTSLVTKKTLKFILLSEGGNHTGMHVDTHGLATFITVQQGEIGFGWIAHETPQDRLDIHKEDIPDSLKQKARYIILRPGETVYMPSGTIHFIFRRQAIPTMATGGHILTWKSIPKWLSIMKMQELSEVAVEADVTKESTRAWINCLKQILKLDKASQSSNIPRPEQPQGTSAADKDAAKKEMGLAWSIIKNWDNIKMEDLLYEEKHYGV</sequence>
<organism evidence="3 4">
    <name type="scientific">Fusarium poae</name>
    <dbReference type="NCBI Taxonomy" id="36050"/>
    <lineage>
        <taxon>Eukaryota</taxon>
        <taxon>Fungi</taxon>
        <taxon>Dikarya</taxon>
        <taxon>Ascomycota</taxon>
        <taxon>Pezizomycotina</taxon>
        <taxon>Sordariomycetes</taxon>
        <taxon>Hypocreomycetidae</taxon>
        <taxon>Hypocreales</taxon>
        <taxon>Nectriaceae</taxon>
        <taxon>Fusarium</taxon>
    </lineage>
</organism>
<dbReference type="EMBL" id="LYXU01000004">
    <property type="protein sequence ID" value="OBS19021.1"/>
    <property type="molecule type" value="Genomic_DNA"/>
</dbReference>
<feature type="compositionally biased region" description="Polar residues" evidence="1">
    <location>
        <begin position="426"/>
        <end position="440"/>
    </location>
</feature>
<dbReference type="Gene3D" id="2.60.120.650">
    <property type="entry name" value="Cupin"/>
    <property type="match status" value="1"/>
</dbReference>
<proteinExistence type="predicted"/>
<reference evidence="3 4" key="1">
    <citation type="submission" date="2016-06" db="EMBL/GenBank/DDBJ databases">
        <title>Living apart together: crosstalk between the core and supernumerary genomes in a fungal plant pathogen.</title>
        <authorList>
            <person name="Vanheule A."/>
            <person name="Audenaert K."/>
            <person name="Warris S."/>
            <person name="Van De Geest H."/>
            <person name="Schijlen E."/>
            <person name="Hofte M."/>
            <person name="De Saeger S."/>
            <person name="Haesaert G."/>
            <person name="Waalwijk C."/>
            <person name="Van Der Lee T."/>
        </authorList>
    </citation>
    <scope>NUCLEOTIDE SEQUENCE [LARGE SCALE GENOMIC DNA]</scope>
    <source>
        <strain evidence="3 4">2516</strain>
    </source>
</reference>